<dbReference type="InterPro" id="IPR056024">
    <property type="entry name" value="DUF7605"/>
</dbReference>
<evidence type="ECO:0000259" key="1">
    <source>
        <dbReference type="Pfam" id="PF24564"/>
    </source>
</evidence>
<dbReference type="Proteomes" id="UP000799770">
    <property type="component" value="Unassembled WGS sequence"/>
</dbReference>
<dbReference type="SUPFAM" id="SSF52540">
    <property type="entry name" value="P-loop containing nucleoside triphosphate hydrolases"/>
    <property type="match status" value="1"/>
</dbReference>
<feature type="domain" description="DUF7605" evidence="1">
    <location>
        <begin position="601"/>
        <end position="751"/>
    </location>
</feature>
<dbReference type="InterPro" id="IPR027417">
    <property type="entry name" value="P-loop_NTPase"/>
</dbReference>
<organism evidence="2 3">
    <name type="scientific">Lophiotrema nucula</name>
    <dbReference type="NCBI Taxonomy" id="690887"/>
    <lineage>
        <taxon>Eukaryota</taxon>
        <taxon>Fungi</taxon>
        <taxon>Dikarya</taxon>
        <taxon>Ascomycota</taxon>
        <taxon>Pezizomycotina</taxon>
        <taxon>Dothideomycetes</taxon>
        <taxon>Pleosporomycetidae</taxon>
        <taxon>Pleosporales</taxon>
        <taxon>Lophiotremataceae</taxon>
        <taxon>Lophiotrema</taxon>
    </lineage>
</organism>
<reference evidence="2" key="1">
    <citation type="journal article" date="2020" name="Stud. Mycol.">
        <title>101 Dothideomycetes genomes: a test case for predicting lifestyles and emergence of pathogens.</title>
        <authorList>
            <person name="Haridas S."/>
            <person name="Albert R."/>
            <person name="Binder M."/>
            <person name="Bloem J."/>
            <person name="Labutti K."/>
            <person name="Salamov A."/>
            <person name="Andreopoulos B."/>
            <person name="Baker S."/>
            <person name="Barry K."/>
            <person name="Bills G."/>
            <person name="Bluhm B."/>
            <person name="Cannon C."/>
            <person name="Castanera R."/>
            <person name="Culley D."/>
            <person name="Daum C."/>
            <person name="Ezra D."/>
            <person name="Gonzalez J."/>
            <person name="Henrissat B."/>
            <person name="Kuo A."/>
            <person name="Liang C."/>
            <person name="Lipzen A."/>
            <person name="Lutzoni F."/>
            <person name="Magnuson J."/>
            <person name="Mondo S."/>
            <person name="Nolan M."/>
            <person name="Ohm R."/>
            <person name="Pangilinan J."/>
            <person name="Park H.-J."/>
            <person name="Ramirez L."/>
            <person name="Alfaro M."/>
            <person name="Sun H."/>
            <person name="Tritt A."/>
            <person name="Yoshinaga Y."/>
            <person name="Zwiers L.-H."/>
            <person name="Turgeon B."/>
            <person name="Goodwin S."/>
            <person name="Spatafora J."/>
            <person name="Crous P."/>
            <person name="Grigoriev I."/>
        </authorList>
    </citation>
    <scope>NUCLEOTIDE SEQUENCE</scope>
    <source>
        <strain evidence="2">CBS 627.86</strain>
    </source>
</reference>
<sequence>MSVKTEAPETSDTTSFTIEDHGFTFENFAEHFKAKKIVPRYDSMKEAKLPHDWWKLDQERIHKLLKAISTTSTAVMVGIGDDDAEVHHLHKTGAGLYKVKRSKTFQVAMSGPQASGKSSFLNALLDCPGLCLSGSDGQACTNAVVRYVHYSGTGDSVVMAEIKFHDLKKIEVIIQELAKDFYHFHHFEDEAAGAEEEEESIKKRIRTHDEADVQAKDTAQDIFETLYGSKDEFFRVWSPDAYETGEFQRNTVRKCQEAIQKLDINKEMITFYFAKTPAELSSRIKAFLTKVDGEMALWPLVDSIKYGIDRDILKQGYEFIDLPGWGDRNIAKSRHADEIKDTVDMEMIFIDTSRITTENTAINKVREAIHNRGANGVIIIATKVDSMTEDELSNCRGPGFDEINAQLEWADAKIIQAIEDGDDDEQRDLGHYQTYLKRERKSLRVSQRRQKIDHQFEGKFEDLCGTEQVKVFHVSSAEYLKWISRPKIPFALQADLSPEMTGLPELRKHLYHLPVSYNFRDLRTQVFSEVNSYLDQIDRVINQKDRSEGFKILAKEFVEHHETLIKHLKQGVEELLVRFEEILTTRNTPVNAYYRQRIEDLVERWYGLNHGPFNKILKAKGYLPAMASKAKGLENGCNWNKELSNEFVGIFKAWKQGQNQLNETLQTALSDFLRKFYGDVIWMMEHSKSDVSAIATARKNWIPYKNKMLNQIEDLINDLKEKQSQLLRRGTMSDDRQNSLVPTLMESFYHEVYSAVPPKPAPSPDGKRRRAMGKYKYQKQQMSEILLSKNNHIFDEVLDRFAIGAGKGVGQLLENHIGRIDNTLQGFSQKLYDLLPDPYDPTPQGENIRAGLRTMLPELRNQAVELQRLLPPESDEFDEDEFEILSATMDPSYASRDFTYFIDRIPGARPRFHMHIAMPKKKVVEKTKVKDEDDEDLFLLEAHSFKKRRT</sequence>
<keyword evidence="3" id="KW-1185">Reference proteome</keyword>
<name>A0A6A5Z0G5_9PLEO</name>
<dbReference type="EMBL" id="ML977330">
    <property type="protein sequence ID" value="KAF2112543.1"/>
    <property type="molecule type" value="Genomic_DNA"/>
</dbReference>
<protein>
    <recommendedName>
        <fullName evidence="1">DUF7605 domain-containing protein</fullName>
    </recommendedName>
</protein>
<evidence type="ECO:0000313" key="2">
    <source>
        <dbReference type="EMBL" id="KAF2112543.1"/>
    </source>
</evidence>
<dbReference type="Gene3D" id="3.40.50.300">
    <property type="entry name" value="P-loop containing nucleotide triphosphate hydrolases"/>
    <property type="match status" value="1"/>
</dbReference>
<dbReference type="Pfam" id="PF24564">
    <property type="entry name" value="DUF7605"/>
    <property type="match status" value="1"/>
</dbReference>
<accession>A0A6A5Z0G5</accession>
<gene>
    <name evidence="2" type="ORF">BDV96DRAFT_664124</name>
</gene>
<dbReference type="PANTHER" id="PTHR36681:SF3">
    <property type="entry name" value="NUCLEAR GTPASE, GERMINAL CENTER-ASSOCIATED, TANDEM DUPLICATE 3"/>
    <property type="match status" value="1"/>
</dbReference>
<dbReference type="OrthoDB" id="3598281at2759"/>
<dbReference type="PANTHER" id="PTHR36681">
    <property type="entry name" value="NUCLEAR GTPASE, GERMINAL CENTER-ASSOCIATED, TANDEM DUPLICATE 3"/>
    <property type="match status" value="1"/>
</dbReference>
<proteinExistence type="predicted"/>
<dbReference type="AlphaFoldDB" id="A0A6A5Z0G5"/>
<evidence type="ECO:0000313" key="3">
    <source>
        <dbReference type="Proteomes" id="UP000799770"/>
    </source>
</evidence>